<gene>
    <name evidence="1" type="ORF">NCTC10283_02656</name>
</gene>
<reference evidence="1 2" key="1">
    <citation type="submission" date="2018-06" db="EMBL/GenBank/DDBJ databases">
        <authorList>
            <consortium name="Pathogen Informatics"/>
            <person name="Doyle S."/>
        </authorList>
    </citation>
    <scope>NUCLEOTIDE SEQUENCE [LARGE SCALE GENOMIC DNA]</scope>
    <source>
        <strain evidence="1 2">NCTC10283</strain>
    </source>
</reference>
<keyword evidence="2" id="KW-1185">Reference proteome</keyword>
<name>A0A376BW75_9NEIS</name>
<sequence>MKHYFIAIIACATLVACQPEKTEEPEIIVKPNLSVSAPIMTVAASVPAVASSPIVAQILSASEEADIITSSKQAMANVSASEIAAASALAASVETVYLPEDDLPEVKLPEVCERYYKRVDACFAKQSENSEELRMMNQEARVDLATDKPTDSTCEALNKSFNGVAQNLGCE</sequence>
<dbReference type="STRING" id="1120980.GCA_000745955_02404"/>
<dbReference type="RefSeq" id="WP_051968624.1">
    <property type="nucleotide sequence ID" value="NZ_CP091519.2"/>
</dbReference>
<dbReference type="EMBL" id="UFSO01000003">
    <property type="protein sequence ID" value="SSY81091.1"/>
    <property type="molecule type" value="Genomic_DNA"/>
</dbReference>
<protein>
    <recommendedName>
        <fullName evidence="3">Lipoprotein</fullName>
    </recommendedName>
</protein>
<organism evidence="1 2">
    <name type="scientific">Alysiella crassa</name>
    <dbReference type="NCBI Taxonomy" id="153491"/>
    <lineage>
        <taxon>Bacteria</taxon>
        <taxon>Pseudomonadati</taxon>
        <taxon>Pseudomonadota</taxon>
        <taxon>Betaproteobacteria</taxon>
        <taxon>Neisseriales</taxon>
        <taxon>Neisseriaceae</taxon>
        <taxon>Alysiella</taxon>
    </lineage>
</organism>
<dbReference type="Proteomes" id="UP000254209">
    <property type="component" value="Unassembled WGS sequence"/>
</dbReference>
<evidence type="ECO:0008006" key="3">
    <source>
        <dbReference type="Google" id="ProtNLM"/>
    </source>
</evidence>
<evidence type="ECO:0000313" key="2">
    <source>
        <dbReference type="Proteomes" id="UP000254209"/>
    </source>
</evidence>
<dbReference type="AlphaFoldDB" id="A0A376BW75"/>
<dbReference type="OrthoDB" id="8614075at2"/>
<proteinExistence type="predicted"/>
<accession>A0A376BW75</accession>
<evidence type="ECO:0000313" key="1">
    <source>
        <dbReference type="EMBL" id="SSY81091.1"/>
    </source>
</evidence>
<dbReference type="PROSITE" id="PS51257">
    <property type="entry name" value="PROKAR_LIPOPROTEIN"/>
    <property type="match status" value="1"/>
</dbReference>